<dbReference type="PANTHER" id="PTHR22916">
    <property type="entry name" value="GLYCOSYLTRANSFERASE"/>
    <property type="match status" value="1"/>
</dbReference>
<reference evidence="4 5" key="1">
    <citation type="submission" date="2016-11" db="EMBL/GenBank/DDBJ databases">
        <authorList>
            <person name="Jaros S."/>
            <person name="Januszkiewicz K."/>
            <person name="Wedrychowicz H."/>
        </authorList>
    </citation>
    <scope>NUCLEOTIDE SEQUENCE [LARGE SCALE GENOMIC DNA]</scope>
    <source>
        <strain evidence="4 5">DSM 26883</strain>
    </source>
</reference>
<name>A0A1M5B9F4_9BACE</name>
<keyword evidence="2 4" id="KW-0808">Transferase</keyword>
<dbReference type="InterPro" id="IPR029044">
    <property type="entry name" value="Nucleotide-diphossugar_trans"/>
</dbReference>
<proteinExistence type="predicted"/>
<dbReference type="InterPro" id="IPR001173">
    <property type="entry name" value="Glyco_trans_2-like"/>
</dbReference>
<feature type="domain" description="Glycosyltransferase 2-like" evidence="3">
    <location>
        <begin position="10"/>
        <end position="157"/>
    </location>
</feature>
<dbReference type="SUPFAM" id="SSF53448">
    <property type="entry name" value="Nucleotide-diphospho-sugar transferases"/>
    <property type="match status" value="1"/>
</dbReference>
<gene>
    <name evidence="4" type="ORF">SAMN05444349_11816</name>
</gene>
<dbReference type="Proteomes" id="UP000184436">
    <property type="component" value="Unassembled WGS sequence"/>
</dbReference>
<dbReference type="AlphaFoldDB" id="A0A1M5B9F4"/>
<dbReference type="RefSeq" id="WP_025075276.1">
    <property type="nucleotide sequence ID" value="NZ_FQVD01000018.1"/>
</dbReference>
<sequence>MVNIQLPLVSIVVPIFNVERYIDKCLDSLFSQSYINIQYVFVNDSTPDDSMKHVERKLLEYPHRANQVCVVTHDVNKGLTAARRSGLQYAEGEYIWHVDSDDYISMDAVELLVNKANESDADMVLFNATEVYSNHYKIVVQSIPKIKEDYLYNVLTRQSRFELCFRFCKKDLYQGVELDPLVCYGEDYATTPRLIYNAKKIVYLDSVCYYYVKYNSSSYTASVNVRSVKSLERAMTILSDFFLKRDGSYYLRVLSLSKTFLKIHLLKSSVYNNDAFDYAMNIFPDNTTYTKDEIANKDRFILFLLDNKCKFILKLYIKIGLWIKLMI</sequence>
<dbReference type="EMBL" id="FQVD01000018">
    <property type="protein sequence ID" value="SHF39036.1"/>
    <property type="molecule type" value="Genomic_DNA"/>
</dbReference>
<organism evidence="4 5">
    <name type="scientific">Bacteroides faecichinchillae</name>
    <dbReference type="NCBI Taxonomy" id="871325"/>
    <lineage>
        <taxon>Bacteria</taxon>
        <taxon>Pseudomonadati</taxon>
        <taxon>Bacteroidota</taxon>
        <taxon>Bacteroidia</taxon>
        <taxon>Bacteroidales</taxon>
        <taxon>Bacteroidaceae</taxon>
        <taxon>Bacteroides</taxon>
    </lineage>
</organism>
<dbReference type="GO" id="GO:0016758">
    <property type="term" value="F:hexosyltransferase activity"/>
    <property type="evidence" value="ECO:0007669"/>
    <property type="project" value="UniProtKB-ARBA"/>
</dbReference>
<evidence type="ECO:0000259" key="3">
    <source>
        <dbReference type="Pfam" id="PF00535"/>
    </source>
</evidence>
<keyword evidence="5" id="KW-1185">Reference proteome</keyword>
<protein>
    <submittedName>
        <fullName evidence="4">Glycosyl transferase family 2</fullName>
    </submittedName>
</protein>
<evidence type="ECO:0000313" key="5">
    <source>
        <dbReference type="Proteomes" id="UP000184436"/>
    </source>
</evidence>
<evidence type="ECO:0000313" key="4">
    <source>
        <dbReference type="EMBL" id="SHF39036.1"/>
    </source>
</evidence>
<evidence type="ECO:0000256" key="2">
    <source>
        <dbReference type="ARBA" id="ARBA00022679"/>
    </source>
</evidence>
<dbReference type="CDD" id="cd00761">
    <property type="entry name" value="Glyco_tranf_GTA_type"/>
    <property type="match status" value="1"/>
</dbReference>
<evidence type="ECO:0000256" key="1">
    <source>
        <dbReference type="ARBA" id="ARBA00022676"/>
    </source>
</evidence>
<accession>A0A1M5B9F4</accession>
<dbReference type="Gene3D" id="3.90.550.10">
    <property type="entry name" value="Spore Coat Polysaccharide Biosynthesis Protein SpsA, Chain A"/>
    <property type="match status" value="1"/>
</dbReference>
<dbReference type="OrthoDB" id="1114838at2"/>
<dbReference type="Pfam" id="PF00535">
    <property type="entry name" value="Glycos_transf_2"/>
    <property type="match status" value="1"/>
</dbReference>
<keyword evidence="1" id="KW-0328">Glycosyltransferase</keyword>
<dbReference type="STRING" id="871325.SAMN05444349_11816"/>
<dbReference type="PANTHER" id="PTHR22916:SF51">
    <property type="entry name" value="GLYCOSYLTRANSFERASE EPSH-RELATED"/>
    <property type="match status" value="1"/>
</dbReference>